<accession>A0ABQ1S542</accession>
<keyword evidence="3" id="KW-1185">Reference proteome</keyword>
<dbReference type="EMBL" id="BMEG01000011">
    <property type="protein sequence ID" value="GGD91267.1"/>
    <property type="molecule type" value="Genomic_DNA"/>
</dbReference>
<evidence type="ECO:0000313" key="3">
    <source>
        <dbReference type="Proteomes" id="UP000597138"/>
    </source>
</evidence>
<reference evidence="3" key="1">
    <citation type="journal article" date="2019" name="Int. J. Syst. Evol. Microbiol.">
        <title>The Global Catalogue of Microorganisms (GCM) 10K type strain sequencing project: providing services to taxonomists for standard genome sequencing and annotation.</title>
        <authorList>
            <consortium name="The Broad Institute Genomics Platform"/>
            <consortium name="The Broad Institute Genome Sequencing Center for Infectious Disease"/>
            <person name="Wu L."/>
            <person name="Ma J."/>
        </authorList>
    </citation>
    <scope>NUCLEOTIDE SEQUENCE [LARGE SCALE GENOMIC DNA]</scope>
    <source>
        <strain evidence="3">CGMCC 1.11013</strain>
    </source>
</reference>
<protein>
    <recommendedName>
        <fullName evidence="1">DUF2382 domain-containing protein</fullName>
    </recommendedName>
</protein>
<sequence>MRVYSRATETPVSETVNLREAHATIERRPVDRVATAADLKEGSVEIRETAEHVVVAKTARVIEEVVVGREATERTETINETLRGTDVEVEHVRGGTAGFQTAEQERALGAQSADDAIIKTPTKSV</sequence>
<feature type="domain" description="DUF2382" evidence="1">
    <location>
        <begin position="2"/>
        <end position="89"/>
    </location>
</feature>
<evidence type="ECO:0000313" key="2">
    <source>
        <dbReference type="EMBL" id="GGD91267.1"/>
    </source>
</evidence>
<evidence type="ECO:0000259" key="1">
    <source>
        <dbReference type="Pfam" id="PF09557"/>
    </source>
</evidence>
<gene>
    <name evidence="2" type="ORF">GCM10010985_52480</name>
</gene>
<name>A0ABQ1S542_9BURK</name>
<comment type="caution">
    <text evidence="2">The sequence shown here is derived from an EMBL/GenBank/DDBJ whole genome shotgun (WGS) entry which is preliminary data.</text>
</comment>
<dbReference type="Proteomes" id="UP000597138">
    <property type="component" value="Unassembled WGS sequence"/>
</dbReference>
<dbReference type="RefSeq" id="WP_229754077.1">
    <property type="nucleotide sequence ID" value="NZ_BMEG01000011.1"/>
</dbReference>
<dbReference type="Pfam" id="PF09557">
    <property type="entry name" value="DUF2382"/>
    <property type="match status" value="1"/>
</dbReference>
<organism evidence="2 3">
    <name type="scientific">Caballeronia grimmiae</name>
    <dbReference type="NCBI Taxonomy" id="1071679"/>
    <lineage>
        <taxon>Bacteria</taxon>
        <taxon>Pseudomonadati</taxon>
        <taxon>Pseudomonadota</taxon>
        <taxon>Betaproteobacteria</taxon>
        <taxon>Burkholderiales</taxon>
        <taxon>Burkholderiaceae</taxon>
        <taxon>Caballeronia</taxon>
    </lineage>
</organism>
<proteinExistence type="predicted"/>
<dbReference type="InterPro" id="IPR019060">
    <property type="entry name" value="DUF2382"/>
</dbReference>